<dbReference type="AlphaFoldDB" id="A0A9D4DCP2"/>
<keyword evidence="4" id="KW-0175">Coiled coil</keyword>
<proteinExistence type="predicted"/>
<comment type="caution">
    <text evidence="7">The sequence shown here is derived from an EMBL/GenBank/DDBJ whole genome shotgun (WGS) entry which is preliminary data.</text>
</comment>
<sequence>MLSGIKLPFTFEDEASKESHDLNVDGSFVTTEATFIQPQPHQDFTMDDSTSNAAHQSEKRKGGWPKGKKRKKVKDTNAPKPPLSGYIRFLNERRERLRQENPSLTFIELTRMMGSEWSKLPQHEKQKYLDAAEMDKDRYNREMEAYQKTESYKQFRQQQEKMAKLEIEKESSGVEDEDEPDPGMFEIPIFTEEFLNHNKARETELRQLRKQTTELEEQNAILGKHIDNMKQAIEKLQVEAIQQRNNNMALQGHLDALRQTLTANFGSIPLPGTNEIPTLETIDNYMARLHSVILEHPQKNEKLISQVRDIVGRLNIDSSS</sequence>
<dbReference type="GO" id="GO:0010468">
    <property type="term" value="P:regulation of gene expression"/>
    <property type="evidence" value="ECO:0007669"/>
    <property type="project" value="TreeGrafter"/>
</dbReference>
<evidence type="ECO:0000256" key="5">
    <source>
        <dbReference type="SAM" id="MobiDB-lite"/>
    </source>
</evidence>
<feature type="domain" description="HMG box" evidence="6">
    <location>
        <begin position="79"/>
        <end position="147"/>
    </location>
</feature>
<reference evidence="7" key="1">
    <citation type="journal article" date="2019" name="bioRxiv">
        <title>The Genome of the Zebra Mussel, Dreissena polymorpha: A Resource for Invasive Species Research.</title>
        <authorList>
            <person name="McCartney M.A."/>
            <person name="Auch B."/>
            <person name="Kono T."/>
            <person name="Mallez S."/>
            <person name="Zhang Y."/>
            <person name="Obille A."/>
            <person name="Becker A."/>
            <person name="Abrahante J.E."/>
            <person name="Garbe J."/>
            <person name="Badalamenti J.P."/>
            <person name="Herman A."/>
            <person name="Mangelson H."/>
            <person name="Liachko I."/>
            <person name="Sullivan S."/>
            <person name="Sone E.D."/>
            <person name="Koren S."/>
            <person name="Silverstein K.A.T."/>
            <person name="Beckman K.B."/>
            <person name="Gohl D.M."/>
        </authorList>
    </citation>
    <scope>NUCLEOTIDE SEQUENCE</scope>
    <source>
        <strain evidence="7">Duluth1</strain>
        <tissue evidence="7">Whole animal</tissue>
    </source>
</reference>
<feature type="compositionally biased region" description="Polar residues" evidence="5">
    <location>
        <begin position="33"/>
        <end position="55"/>
    </location>
</feature>
<dbReference type="EMBL" id="JAIWYP010000011">
    <property type="protein sequence ID" value="KAH3741378.1"/>
    <property type="molecule type" value="Genomic_DNA"/>
</dbReference>
<dbReference type="CDD" id="cd21980">
    <property type="entry name" value="HMG-box_HMG20"/>
    <property type="match status" value="1"/>
</dbReference>
<keyword evidence="2 3" id="KW-0539">Nucleus</keyword>
<dbReference type="PANTHER" id="PTHR46040">
    <property type="entry name" value="HIGH MOBILITY GROUP PROTEIN 2"/>
    <property type="match status" value="1"/>
</dbReference>
<dbReference type="Proteomes" id="UP000828390">
    <property type="component" value="Unassembled WGS sequence"/>
</dbReference>
<protein>
    <recommendedName>
        <fullName evidence="6">HMG box domain-containing protein</fullName>
    </recommendedName>
</protein>
<dbReference type="Pfam" id="PF00505">
    <property type="entry name" value="HMG_box"/>
    <property type="match status" value="1"/>
</dbReference>
<dbReference type="GO" id="GO:0003677">
    <property type="term" value="F:DNA binding"/>
    <property type="evidence" value="ECO:0007669"/>
    <property type="project" value="UniProtKB-UniRule"/>
</dbReference>
<reference evidence="7" key="2">
    <citation type="submission" date="2020-11" db="EMBL/GenBank/DDBJ databases">
        <authorList>
            <person name="McCartney M.A."/>
            <person name="Auch B."/>
            <person name="Kono T."/>
            <person name="Mallez S."/>
            <person name="Becker A."/>
            <person name="Gohl D.M."/>
            <person name="Silverstein K.A.T."/>
            <person name="Koren S."/>
            <person name="Bechman K.B."/>
            <person name="Herman A."/>
            <person name="Abrahante J.E."/>
            <person name="Garbe J."/>
        </authorList>
    </citation>
    <scope>NUCLEOTIDE SEQUENCE</scope>
    <source>
        <strain evidence="7">Duluth1</strain>
        <tissue evidence="7">Whole animal</tissue>
    </source>
</reference>
<dbReference type="GO" id="GO:0005634">
    <property type="term" value="C:nucleus"/>
    <property type="evidence" value="ECO:0007669"/>
    <property type="project" value="UniProtKB-UniRule"/>
</dbReference>
<dbReference type="OrthoDB" id="3213154at2759"/>
<gene>
    <name evidence="7" type="ORF">DPMN_048103</name>
</gene>
<dbReference type="InterPro" id="IPR009071">
    <property type="entry name" value="HMG_box_dom"/>
</dbReference>
<dbReference type="SMART" id="SM00398">
    <property type="entry name" value="HMG"/>
    <property type="match status" value="1"/>
</dbReference>
<evidence type="ECO:0000256" key="4">
    <source>
        <dbReference type="SAM" id="Coils"/>
    </source>
</evidence>
<dbReference type="SUPFAM" id="SSF47095">
    <property type="entry name" value="HMG-box"/>
    <property type="match status" value="1"/>
</dbReference>
<keyword evidence="1 3" id="KW-0238">DNA-binding</keyword>
<dbReference type="PANTHER" id="PTHR46040:SF3">
    <property type="entry name" value="HIGH MOBILITY GROUP PROTEIN 2"/>
    <property type="match status" value="1"/>
</dbReference>
<feature type="DNA-binding region" description="HMG box" evidence="3">
    <location>
        <begin position="79"/>
        <end position="147"/>
    </location>
</feature>
<accession>A0A9D4DCP2</accession>
<organism evidence="7 8">
    <name type="scientific">Dreissena polymorpha</name>
    <name type="common">Zebra mussel</name>
    <name type="synonym">Mytilus polymorpha</name>
    <dbReference type="NCBI Taxonomy" id="45954"/>
    <lineage>
        <taxon>Eukaryota</taxon>
        <taxon>Metazoa</taxon>
        <taxon>Spiralia</taxon>
        <taxon>Lophotrochozoa</taxon>
        <taxon>Mollusca</taxon>
        <taxon>Bivalvia</taxon>
        <taxon>Autobranchia</taxon>
        <taxon>Heteroconchia</taxon>
        <taxon>Euheterodonta</taxon>
        <taxon>Imparidentia</taxon>
        <taxon>Neoheterodontei</taxon>
        <taxon>Myida</taxon>
        <taxon>Dreissenoidea</taxon>
        <taxon>Dreissenidae</taxon>
        <taxon>Dreissena</taxon>
    </lineage>
</organism>
<name>A0A9D4DCP2_DREPO</name>
<keyword evidence="8" id="KW-1185">Reference proteome</keyword>
<dbReference type="InterPro" id="IPR036910">
    <property type="entry name" value="HMG_box_dom_sf"/>
</dbReference>
<evidence type="ECO:0000313" key="8">
    <source>
        <dbReference type="Proteomes" id="UP000828390"/>
    </source>
</evidence>
<evidence type="ECO:0000259" key="6">
    <source>
        <dbReference type="PROSITE" id="PS50118"/>
    </source>
</evidence>
<evidence type="ECO:0000256" key="2">
    <source>
        <dbReference type="ARBA" id="ARBA00023242"/>
    </source>
</evidence>
<dbReference type="Gene3D" id="1.10.30.10">
    <property type="entry name" value="High mobility group box domain"/>
    <property type="match status" value="1"/>
</dbReference>
<feature type="compositionally biased region" description="Basic residues" evidence="5">
    <location>
        <begin position="62"/>
        <end position="73"/>
    </location>
</feature>
<evidence type="ECO:0000256" key="1">
    <source>
        <dbReference type="ARBA" id="ARBA00023125"/>
    </source>
</evidence>
<feature type="region of interest" description="Disordered" evidence="5">
    <location>
        <begin position="33"/>
        <end position="85"/>
    </location>
</feature>
<evidence type="ECO:0000256" key="3">
    <source>
        <dbReference type="PROSITE-ProRule" id="PRU00267"/>
    </source>
</evidence>
<evidence type="ECO:0000313" key="7">
    <source>
        <dbReference type="EMBL" id="KAH3741378.1"/>
    </source>
</evidence>
<dbReference type="InterPro" id="IPR051965">
    <property type="entry name" value="ChromReg_NeuronalGeneExpr"/>
</dbReference>
<feature type="coiled-coil region" evidence="4">
    <location>
        <begin position="198"/>
        <end position="246"/>
    </location>
</feature>
<dbReference type="PROSITE" id="PS50118">
    <property type="entry name" value="HMG_BOX_2"/>
    <property type="match status" value="1"/>
</dbReference>